<dbReference type="Pfam" id="PF01022">
    <property type="entry name" value="HTH_5"/>
    <property type="match status" value="1"/>
</dbReference>
<dbReference type="Gene3D" id="3.40.250.10">
    <property type="entry name" value="Rhodanese-like domain"/>
    <property type="match status" value="1"/>
</dbReference>
<dbReference type="InterPro" id="IPR036390">
    <property type="entry name" value="WH_DNA-bd_sf"/>
</dbReference>
<evidence type="ECO:0000313" key="6">
    <source>
        <dbReference type="EMBL" id="WRL65610.1"/>
    </source>
</evidence>
<dbReference type="InterPro" id="IPR011991">
    <property type="entry name" value="ArsR-like_HTH"/>
</dbReference>
<organism evidence="6 7">
    <name type="scientific">Blastococcus brunescens</name>
    <dbReference type="NCBI Taxonomy" id="1564165"/>
    <lineage>
        <taxon>Bacteria</taxon>
        <taxon>Bacillati</taxon>
        <taxon>Actinomycetota</taxon>
        <taxon>Actinomycetes</taxon>
        <taxon>Geodermatophilales</taxon>
        <taxon>Geodermatophilaceae</taxon>
        <taxon>Blastococcus</taxon>
    </lineage>
</organism>
<dbReference type="SMART" id="SM00418">
    <property type="entry name" value="HTH_ARSR"/>
    <property type="match status" value="1"/>
</dbReference>
<dbReference type="InterPro" id="IPR036873">
    <property type="entry name" value="Rhodanese-like_dom_sf"/>
</dbReference>
<dbReference type="RefSeq" id="WP_324276928.1">
    <property type="nucleotide sequence ID" value="NZ_CP141261.1"/>
</dbReference>
<feature type="domain" description="Rhodanese" evidence="4">
    <location>
        <begin position="261"/>
        <end position="346"/>
    </location>
</feature>
<protein>
    <submittedName>
        <fullName evidence="6">Metalloregulator ArsR/SmtB family transcription factor</fullName>
    </submittedName>
</protein>
<evidence type="ECO:0000256" key="1">
    <source>
        <dbReference type="ARBA" id="ARBA00023015"/>
    </source>
</evidence>
<dbReference type="InterPro" id="IPR036388">
    <property type="entry name" value="WH-like_DNA-bd_sf"/>
</dbReference>
<dbReference type="PROSITE" id="PS00380">
    <property type="entry name" value="RHODANESE_1"/>
    <property type="match status" value="1"/>
</dbReference>
<dbReference type="SUPFAM" id="SSF46785">
    <property type="entry name" value="Winged helix' DNA-binding domain"/>
    <property type="match status" value="1"/>
</dbReference>
<keyword evidence="7" id="KW-1185">Reference proteome</keyword>
<dbReference type="Pfam" id="PF00581">
    <property type="entry name" value="Rhodanese"/>
    <property type="match status" value="1"/>
</dbReference>
<dbReference type="InterPro" id="IPR051011">
    <property type="entry name" value="Metal_resp_trans_reg"/>
</dbReference>
<dbReference type="InterPro" id="IPR001763">
    <property type="entry name" value="Rhodanese-like_dom"/>
</dbReference>
<dbReference type="Gene3D" id="1.10.10.10">
    <property type="entry name" value="Winged helix-like DNA-binding domain superfamily/Winged helix DNA-binding domain"/>
    <property type="match status" value="1"/>
</dbReference>
<gene>
    <name evidence="6" type="ORF">U6N30_08525</name>
</gene>
<name>A0ABZ1B480_9ACTN</name>
<evidence type="ECO:0000259" key="4">
    <source>
        <dbReference type="PROSITE" id="PS50206"/>
    </source>
</evidence>
<keyword evidence="2" id="KW-0238">DNA-binding</keyword>
<dbReference type="PROSITE" id="PS50987">
    <property type="entry name" value="HTH_ARSR_2"/>
    <property type="match status" value="1"/>
</dbReference>
<dbReference type="PANTHER" id="PTHR43132">
    <property type="entry name" value="ARSENICAL RESISTANCE OPERON REPRESSOR ARSR-RELATED"/>
    <property type="match status" value="1"/>
</dbReference>
<evidence type="ECO:0000256" key="2">
    <source>
        <dbReference type="ARBA" id="ARBA00023125"/>
    </source>
</evidence>
<dbReference type="CDD" id="cd00158">
    <property type="entry name" value="RHOD"/>
    <property type="match status" value="1"/>
</dbReference>
<reference evidence="6 7" key="1">
    <citation type="submission" date="2023-12" db="EMBL/GenBank/DDBJ databases">
        <title>Blastococcus brunescens sp. nov., an actonobacterium isolated from sandstone collected in sahara desert.</title>
        <authorList>
            <person name="Gtari M."/>
            <person name="Ghodhbane F."/>
        </authorList>
    </citation>
    <scope>NUCLEOTIDE SEQUENCE [LARGE SCALE GENOMIC DNA]</scope>
    <source>
        <strain evidence="6 7">BMG 8361</strain>
    </source>
</reference>
<evidence type="ECO:0000259" key="5">
    <source>
        <dbReference type="PROSITE" id="PS50987"/>
    </source>
</evidence>
<feature type="domain" description="HTH arsR-type" evidence="5">
    <location>
        <begin position="139"/>
        <end position="233"/>
    </location>
</feature>
<dbReference type="EMBL" id="CP141261">
    <property type="protein sequence ID" value="WRL65610.1"/>
    <property type="molecule type" value="Genomic_DNA"/>
</dbReference>
<sequence>MLVGVTGSEEGAQAESAQIDLVLVVESEVVEVPAPPGRGDDLGTGVSSQLEGAGQEVGVQVGVDGIRDREPAVRGDCVQGPQVTAGVDGKPSAVTQVDQIRAVSEPLVHHWDHIDRHGSPSSRVPTIYGTVAPRGGSMNKTELYDAMARTGKALASGRRLEMLELLAQGERSVQDLATVGALNLTTASAHLQVLRDAGLVASRREGTKVFYRLSGDDVAALVSQMFAVAEAHRPDVRSAKAAYLPDDVRVMTREEVTTAAGSGEVVLLDVRPSEEFAAGHLPGAVSIPLPELAARLEEIPADVEVVAYCRGRYCVMSYEAVHLLTNRGRSATLLADGILEWRSDEAGASDRQVGAP</sequence>
<dbReference type="PANTHER" id="PTHR43132:SF8">
    <property type="entry name" value="HTH-TYPE TRANSCRIPTIONAL REGULATOR KMTR"/>
    <property type="match status" value="1"/>
</dbReference>
<dbReference type="SMART" id="SM00450">
    <property type="entry name" value="RHOD"/>
    <property type="match status" value="1"/>
</dbReference>
<dbReference type="Proteomes" id="UP001324287">
    <property type="component" value="Chromosome"/>
</dbReference>
<dbReference type="PRINTS" id="PR00778">
    <property type="entry name" value="HTHARSR"/>
</dbReference>
<proteinExistence type="predicted"/>
<keyword evidence="3" id="KW-0804">Transcription</keyword>
<evidence type="ECO:0000256" key="3">
    <source>
        <dbReference type="ARBA" id="ARBA00023163"/>
    </source>
</evidence>
<dbReference type="SUPFAM" id="SSF52821">
    <property type="entry name" value="Rhodanese/Cell cycle control phosphatase"/>
    <property type="match status" value="1"/>
</dbReference>
<dbReference type="PROSITE" id="PS50206">
    <property type="entry name" value="RHODANESE_3"/>
    <property type="match status" value="1"/>
</dbReference>
<evidence type="ECO:0000313" key="7">
    <source>
        <dbReference type="Proteomes" id="UP001324287"/>
    </source>
</evidence>
<dbReference type="CDD" id="cd00090">
    <property type="entry name" value="HTH_ARSR"/>
    <property type="match status" value="1"/>
</dbReference>
<keyword evidence="1" id="KW-0805">Transcription regulation</keyword>
<dbReference type="InterPro" id="IPR001845">
    <property type="entry name" value="HTH_ArsR_DNA-bd_dom"/>
</dbReference>
<dbReference type="InterPro" id="IPR001307">
    <property type="entry name" value="Thiosulphate_STrfase_CS"/>
</dbReference>
<accession>A0ABZ1B480</accession>
<dbReference type="NCBIfam" id="NF033788">
    <property type="entry name" value="HTH_metalloreg"/>
    <property type="match status" value="1"/>
</dbReference>